<evidence type="ECO:0000313" key="2">
    <source>
        <dbReference type="EMBL" id="QMT40638.1"/>
    </source>
</evidence>
<dbReference type="EMBL" id="CP059567">
    <property type="protein sequence ID" value="QMT40638.1"/>
    <property type="molecule type" value="Genomic_DNA"/>
</dbReference>
<sequence length="123" mass="14159">MKRHPLLIPLSQAHHHSLALCLRILRDPAADHRADIAAHQNDLLAHFAAEEAQFAPLWAALGQPELQTRFTEDHARLRAMLATPAWDDAEWKRQFAETLREHARFEERVLFPALTPLLPERLI</sequence>
<evidence type="ECO:0000259" key="1">
    <source>
        <dbReference type="Pfam" id="PF01814"/>
    </source>
</evidence>
<dbReference type="InterPro" id="IPR012312">
    <property type="entry name" value="Hemerythrin-like"/>
</dbReference>
<protein>
    <submittedName>
        <fullName evidence="2">Hemerythrin domain-containing protein</fullName>
    </submittedName>
</protein>
<dbReference type="Proteomes" id="UP000514752">
    <property type="component" value="Chromosome"/>
</dbReference>
<reference evidence="2 3" key="1">
    <citation type="submission" date="2020-07" db="EMBL/GenBank/DDBJ databases">
        <title>Genomic diversity of species in the Neisseriaceae family.</title>
        <authorList>
            <person name="Vincent A.T."/>
            <person name="Bernet E."/>
            <person name="Veyrier F.J."/>
        </authorList>
    </citation>
    <scope>NUCLEOTIDE SEQUENCE [LARGE SCALE GENOMIC DNA]</scope>
    <source>
        <strain evidence="2 3">DSM 22244</strain>
    </source>
</reference>
<dbReference type="AlphaFoldDB" id="A0A7D7NC15"/>
<proteinExistence type="predicted"/>
<name>A0A7D7NC15_9NEIS</name>
<organism evidence="2 3">
    <name type="scientific">Neisseria shayeganii</name>
    <dbReference type="NCBI Taxonomy" id="607712"/>
    <lineage>
        <taxon>Bacteria</taxon>
        <taxon>Pseudomonadati</taxon>
        <taxon>Pseudomonadota</taxon>
        <taxon>Betaproteobacteria</taxon>
        <taxon>Neisseriales</taxon>
        <taxon>Neisseriaceae</taxon>
        <taxon>Neisseria</taxon>
    </lineage>
</organism>
<accession>A0A7D7NC15</accession>
<dbReference type="RefSeq" id="WP_182122272.1">
    <property type="nucleotide sequence ID" value="NZ_CP059567.1"/>
</dbReference>
<dbReference type="KEGG" id="nsg:H3L94_00790"/>
<dbReference type="Pfam" id="PF01814">
    <property type="entry name" value="Hemerythrin"/>
    <property type="match status" value="1"/>
</dbReference>
<feature type="domain" description="Hemerythrin-like" evidence="1">
    <location>
        <begin position="13"/>
        <end position="114"/>
    </location>
</feature>
<evidence type="ECO:0000313" key="3">
    <source>
        <dbReference type="Proteomes" id="UP000514752"/>
    </source>
</evidence>
<gene>
    <name evidence="2" type="ORF">H3L94_00790</name>
</gene>